<keyword evidence="1" id="KW-0472">Membrane</keyword>
<keyword evidence="2" id="KW-0808">Transferase</keyword>
<protein>
    <submittedName>
        <fullName evidence="2">Sensor histidine kinase</fullName>
    </submittedName>
</protein>
<feature type="transmembrane region" description="Helical" evidence="1">
    <location>
        <begin position="6"/>
        <end position="25"/>
    </location>
</feature>
<keyword evidence="1" id="KW-1133">Transmembrane helix</keyword>
<name>A0A641RMM1_BACOV</name>
<keyword evidence="2" id="KW-0418">Kinase</keyword>
<reference evidence="2" key="1">
    <citation type="journal article" date="2019" name="Nat. Med.">
        <title>A library of human gut bacterial isolates paired with longitudinal multiomics data enables mechanistic microbiome research.</title>
        <authorList>
            <person name="Poyet M."/>
            <person name="Groussin M."/>
            <person name="Gibbons S.M."/>
            <person name="Avila-Pacheco J."/>
            <person name="Jiang X."/>
            <person name="Kearney S.M."/>
            <person name="Perrotta A.R."/>
            <person name="Berdy B."/>
            <person name="Zhao S."/>
            <person name="Lieberman T.D."/>
            <person name="Swanson P.K."/>
            <person name="Smith M."/>
            <person name="Roesemann S."/>
            <person name="Alexander J.E."/>
            <person name="Rich S.A."/>
            <person name="Livny J."/>
            <person name="Vlamakis H."/>
            <person name="Clish C."/>
            <person name="Bullock K."/>
            <person name="Deik A."/>
            <person name="Scott J."/>
            <person name="Pierce K.A."/>
            <person name="Xavier R.J."/>
            <person name="Alm E.J."/>
        </authorList>
    </citation>
    <scope>NUCLEOTIDE SEQUENCE</scope>
    <source>
        <strain evidence="2">BIOML-A147</strain>
    </source>
</reference>
<dbReference type="AlphaFoldDB" id="A0A641RMM1"/>
<comment type="caution">
    <text evidence="2">The sequence shown here is derived from an EMBL/GenBank/DDBJ whole genome shotgun (WGS) entry which is preliminary data.</text>
</comment>
<dbReference type="GO" id="GO:0016301">
    <property type="term" value="F:kinase activity"/>
    <property type="evidence" value="ECO:0007669"/>
    <property type="project" value="UniProtKB-KW"/>
</dbReference>
<accession>A0A641RMM1</accession>
<proteinExistence type="predicted"/>
<feature type="non-terminal residue" evidence="2">
    <location>
        <position position="299"/>
    </location>
</feature>
<sequence>MWLKLKILLGYVILLLLLVLTIHIFRKEQTRRNSLRQDEHELACIRHLAGETYAGLLGLATYGETASVWDESDLGLYHTKKDSVCNMLQTLKRYVKSPEQQSRIDSLCLLLERKELLLDTVMDTFGRLRKTGEIVNSKIPAIVSHIQQADVLPAEKKKEEETPKKGFWSFIRPGRKKSAYLQQKEQLERQRQSIGKHQGTTSVTSMLHSLDREVTDMQKAERERLLEQMDLLYSNNTDLNHRLHRIVRDFEADAGIRLDERYRQFISTRDRSFHTVSLLAVLISLLTVLLYLIIHRDLN</sequence>
<evidence type="ECO:0000313" key="2">
    <source>
        <dbReference type="EMBL" id="KAA4018554.1"/>
    </source>
</evidence>
<gene>
    <name evidence="2" type="ORF">F3D60_30465</name>
</gene>
<organism evidence="2">
    <name type="scientific">Bacteroides ovatus</name>
    <dbReference type="NCBI Taxonomy" id="28116"/>
    <lineage>
        <taxon>Bacteria</taxon>
        <taxon>Pseudomonadati</taxon>
        <taxon>Bacteroidota</taxon>
        <taxon>Bacteroidia</taxon>
        <taxon>Bacteroidales</taxon>
        <taxon>Bacteroidaceae</taxon>
        <taxon>Bacteroides</taxon>
    </lineage>
</organism>
<evidence type="ECO:0000256" key="1">
    <source>
        <dbReference type="SAM" id="Phobius"/>
    </source>
</evidence>
<feature type="transmembrane region" description="Helical" evidence="1">
    <location>
        <begin position="273"/>
        <end position="294"/>
    </location>
</feature>
<keyword evidence="1" id="KW-0812">Transmembrane</keyword>
<dbReference type="EMBL" id="VWKO01000477">
    <property type="protein sequence ID" value="KAA4018554.1"/>
    <property type="molecule type" value="Genomic_DNA"/>
</dbReference>